<gene>
    <name evidence="1" type="ordered locus">Halru_2179</name>
</gene>
<evidence type="ECO:0000313" key="1">
    <source>
        <dbReference type="EMBL" id="AGB16766.1"/>
    </source>
</evidence>
<dbReference type="RefSeq" id="WP_015301378.1">
    <property type="nucleotide sequence ID" value="NC_019964.1"/>
</dbReference>
<protein>
    <submittedName>
        <fullName evidence="1">Uncharacterized protein</fullName>
    </submittedName>
</protein>
<dbReference type="eggNOG" id="arCOG11881">
    <property type="taxonomic scope" value="Archaea"/>
</dbReference>
<evidence type="ECO:0000313" key="2">
    <source>
        <dbReference type="Proteomes" id="UP000010846"/>
    </source>
</evidence>
<sequence>MERRAYLGVAAAGLVLAGGRYATMLDGQAVPDGIDVATEHVVDDVLEGGLSTQQGPDEYPVHYYHLVPDEASASAALTEEASRKSFVQETEFDRSVLLVVQYMMSSEQWLTLEQIERIEDGLAVAVDTESPAGEYVQDEGVHSLMIRITDDKGTIPTELRVSVNSERIDV</sequence>
<accession>L0IEW9</accession>
<dbReference type="KEGG" id="hru:Halru_2179"/>
<dbReference type="AlphaFoldDB" id="L0IEW9"/>
<organism evidence="1 2">
    <name type="scientific">Halovivax ruber (strain DSM 18193 / JCM 13892 / XH-70)</name>
    <dbReference type="NCBI Taxonomy" id="797302"/>
    <lineage>
        <taxon>Archaea</taxon>
        <taxon>Methanobacteriati</taxon>
        <taxon>Methanobacteriota</taxon>
        <taxon>Stenosarchaea group</taxon>
        <taxon>Halobacteria</taxon>
        <taxon>Halobacteriales</taxon>
        <taxon>Natrialbaceae</taxon>
        <taxon>Halovivax</taxon>
    </lineage>
</organism>
<dbReference type="GeneID" id="14376687"/>
<keyword evidence="2" id="KW-1185">Reference proteome</keyword>
<dbReference type="Proteomes" id="UP000010846">
    <property type="component" value="Chromosome"/>
</dbReference>
<reference evidence="1" key="1">
    <citation type="submission" date="2011-09" db="EMBL/GenBank/DDBJ databases">
        <title>Complete sequence of Halovivax ruber XH-70.</title>
        <authorList>
            <consortium name="US DOE Joint Genome Institute"/>
            <person name="Lucas S."/>
            <person name="Han J."/>
            <person name="Lapidus A."/>
            <person name="Cheng J.-F."/>
            <person name="Goodwin L."/>
            <person name="Pitluck S."/>
            <person name="Peters L."/>
            <person name="Mikhailova N."/>
            <person name="Davenport K."/>
            <person name="Detter J.C."/>
            <person name="Han C."/>
            <person name="Tapia R."/>
            <person name="Land M."/>
            <person name="Hauser L."/>
            <person name="Kyrpides N."/>
            <person name="Ivanova N."/>
            <person name="Pagani I."/>
            <person name="Sproer C."/>
            <person name="Anderson I."/>
            <person name="Woyke T."/>
        </authorList>
    </citation>
    <scope>NUCLEOTIDE SEQUENCE</scope>
    <source>
        <strain evidence="1">XH-70</strain>
    </source>
</reference>
<dbReference type="EMBL" id="CP003050">
    <property type="protein sequence ID" value="AGB16766.1"/>
    <property type="molecule type" value="Genomic_DNA"/>
</dbReference>
<dbReference type="HOGENOM" id="CLU_1567102_0_0_2"/>
<name>L0IEW9_HALRX</name>
<proteinExistence type="predicted"/>